<sequence length="318" mass="34931">MGLTTNQILIGSSLALAAAVSVVYLLYSKKKKVSWRKVANVSKIYLYPIKSSRGEELESANITSFGVGKVGTEHSDDRCFLVVSPNGQMVTGRQEPRLVMVKSHVSLNSITLSGPEMEDIDVPIPTNVSNAMNCRVWGNDIAGVDCGDEVANWLQKYFNADYRLVYYPRNATPRDARGEISSPPGKIVYHDCAPCNILSEASVDDLSSRVDINISARNFRPSILITGCSAYEEDSWTNVKIGVVEMKFMKFCARCLLTTVDPTSGIKDSDGEPLKTLKAYRQCDKTLKHIYGHDPLLGVHMVILNPGVINVGDSVYVS</sequence>
<dbReference type="GO" id="GO:0043546">
    <property type="term" value="F:molybdopterin cofactor binding"/>
    <property type="evidence" value="ECO:0007669"/>
    <property type="project" value="TreeGrafter"/>
</dbReference>
<evidence type="ECO:0000256" key="1">
    <source>
        <dbReference type="SAM" id="Phobius"/>
    </source>
</evidence>
<dbReference type="InterPro" id="IPR011037">
    <property type="entry name" value="Pyrv_Knase-like_insert_dom_sf"/>
</dbReference>
<dbReference type="Pfam" id="PF03476">
    <property type="entry name" value="MOSC_N"/>
    <property type="match status" value="1"/>
</dbReference>
<protein>
    <submittedName>
        <fullName evidence="3">Mitochondrial amidoxime reducing component 2</fullName>
    </submittedName>
</protein>
<dbReference type="GO" id="GO:0030170">
    <property type="term" value="F:pyridoxal phosphate binding"/>
    <property type="evidence" value="ECO:0007669"/>
    <property type="project" value="InterPro"/>
</dbReference>
<proteinExistence type="evidence at transcript level"/>
<dbReference type="AlphaFoldDB" id="A0A6F9DLM8"/>
<dbReference type="InterPro" id="IPR005302">
    <property type="entry name" value="MoCF_Sase_C"/>
</dbReference>
<keyword evidence="1" id="KW-0812">Transmembrane</keyword>
<feature type="transmembrane region" description="Helical" evidence="1">
    <location>
        <begin position="6"/>
        <end position="27"/>
    </location>
</feature>
<dbReference type="GO" id="GO:0008940">
    <property type="term" value="F:nitrate reductase activity"/>
    <property type="evidence" value="ECO:0007669"/>
    <property type="project" value="TreeGrafter"/>
</dbReference>
<feature type="domain" description="MOSC" evidence="2">
    <location>
        <begin position="162"/>
        <end position="318"/>
    </location>
</feature>
<dbReference type="EMBL" id="LR788177">
    <property type="protein sequence ID" value="CAB3264039.1"/>
    <property type="molecule type" value="mRNA"/>
</dbReference>
<evidence type="ECO:0000259" key="2">
    <source>
        <dbReference type="PROSITE" id="PS51340"/>
    </source>
</evidence>
<dbReference type="Pfam" id="PF03473">
    <property type="entry name" value="MOSC"/>
    <property type="match status" value="1"/>
</dbReference>
<organism evidence="3">
    <name type="scientific">Phallusia mammillata</name>
    <dbReference type="NCBI Taxonomy" id="59560"/>
    <lineage>
        <taxon>Eukaryota</taxon>
        <taxon>Metazoa</taxon>
        <taxon>Chordata</taxon>
        <taxon>Tunicata</taxon>
        <taxon>Ascidiacea</taxon>
        <taxon>Phlebobranchia</taxon>
        <taxon>Ascidiidae</taxon>
        <taxon>Phallusia</taxon>
    </lineage>
</organism>
<keyword evidence="1" id="KW-0472">Membrane</keyword>
<reference evidence="3" key="1">
    <citation type="submission" date="2020-04" db="EMBL/GenBank/DDBJ databases">
        <authorList>
            <person name="Neveu A P."/>
        </authorList>
    </citation>
    <scope>NUCLEOTIDE SEQUENCE</scope>
    <source>
        <tissue evidence="3">Whole embryo</tissue>
    </source>
</reference>
<gene>
    <name evidence="3" type="primary">Mtarc2</name>
</gene>
<dbReference type="SUPFAM" id="SSF141673">
    <property type="entry name" value="MOSC N-terminal domain-like"/>
    <property type="match status" value="1"/>
</dbReference>
<evidence type="ECO:0000313" key="3">
    <source>
        <dbReference type="EMBL" id="CAB3264039.1"/>
    </source>
</evidence>
<dbReference type="PANTHER" id="PTHR14237:SF19">
    <property type="entry name" value="MITOCHONDRIAL AMIDOXIME REDUCING COMPONENT 1"/>
    <property type="match status" value="1"/>
</dbReference>
<dbReference type="GO" id="GO:0042126">
    <property type="term" value="P:nitrate metabolic process"/>
    <property type="evidence" value="ECO:0007669"/>
    <property type="project" value="TreeGrafter"/>
</dbReference>
<dbReference type="PANTHER" id="PTHR14237">
    <property type="entry name" value="MOLYBDOPTERIN COFACTOR SULFURASE MOSC"/>
    <property type="match status" value="1"/>
</dbReference>
<dbReference type="GO" id="GO:0005743">
    <property type="term" value="C:mitochondrial inner membrane"/>
    <property type="evidence" value="ECO:0007669"/>
    <property type="project" value="TreeGrafter"/>
</dbReference>
<dbReference type="PROSITE" id="PS51340">
    <property type="entry name" value="MOSC"/>
    <property type="match status" value="1"/>
</dbReference>
<keyword evidence="1" id="KW-1133">Transmembrane helix</keyword>
<dbReference type="InterPro" id="IPR005303">
    <property type="entry name" value="MOCOS_middle"/>
</dbReference>
<dbReference type="GO" id="GO:0030151">
    <property type="term" value="F:molybdenum ion binding"/>
    <property type="evidence" value="ECO:0007669"/>
    <property type="project" value="InterPro"/>
</dbReference>
<accession>A0A6F9DLM8</accession>
<name>A0A6F9DLM8_9ASCI</name>
<dbReference type="SUPFAM" id="SSF50800">
    <property type="entry name" value="PK beta-barrel domain-like"/>
    <property type="match status" value="1"/>
</dbReference>